<dbReference type="PANTHER" id="PTHR11361">
    <property type="entry name" value="DNA MISMATCH REPAIR PROTEIN MUTS FAMILY MEMBER"/>
    <property type="match status" value="1"/>
</dbReference>
<evidence type="ECO:0000256" key="4">
    <source>
        <dbReference type="ARBA" id="ARBA00023125"/>
    </source>
</evidence>
<comment type="caution">
    <text evidence="6">The sequence shown here is derived from an EMBL/GenBank/DDBJ whole genome shotgun (WGS) entry which is preliminary data.</text>
</comment>
<keyword evidence="7" id="KW-1185">Reference proteome</keyword>
<keyword evidence="2" id="KW-0547">Nucleotide-binding</keyword>
<dbReference type="InterPro" id="IPR007696">
    <property type="entry name" value="DNA_mismatch_repair_MutS_core"/>
</dbReference>
<accession>A0ABP9XPW8</accession>
<dbReference type="Pfam" id="PF05192">
    <property type="entry name" value="MutS_III"/>
    <property type="match status" value="1"/>
</dbReference>
<dbReference type="SMART" id="SM00533">
    <property type="entry name" value="MUTSd"/>
    <property type="match status" value="1"/>
</dbReference>
<organism evidence="6 7">
    <name type="scientific">Helicostylum pulchrum</name>
    <dbReference type="NCBI Taxonomy" id="562976"/>
    <lineage>
        <taxon>Eukaryota</taxon>
        <taxon>Fungi</taxon>
        <taxon>Fungi incertae sedis</taxon>
        <taxon>Mucoromycota</taxon>
        <taxon>Mucoromycotina</taxon>
        <taxon>Mucoromycetes</taxon>
        <taxon>Mucorales</taxon>
        <taxon>Mucorineae</taxon>
        <taxon>Mucoraceae</taxon>
        <taxon>Helicostylum</taxon>
    </lineage>
</organism>
<evidence type="ECO:0000256" key="2">
    <source>
        <dbReference type="ARBA" id="ARBA00022741"/>
    </source>
</evidence>
<gene>
    <name evidence="6" type="ORF">HPULCUR_002156</name>
</gene>
<evidence type="ECO:0000313" key="6">
    <source>
        <dbReference type="EMBL" id="GAA5796781.1"/>
    </source>
</evidence>
<dbReference type="Gene3D" id="3.40.50.300">
    <property type="entry name" value="P-loop containing nucleotide triphosphate hydrolases"/>
    <property type="match status" value="1"/>
</dbReference>
<dbReference type="InterPro" id="IPR011184">
    <property type="entry name" value="DNA_mismatch_repair_Msh2"/>
</dbReference>
<comment type="similarity">
    <text evidence="1">Belongs to the DNA mismatch repair MutS family.</text>
</comment>
<dbReference type="SMART" id="SM00534">
    <property type="entry name" value="MUTSac"/>
    <property type="match status" value="1"/>
</dbReference>
<name>A0ABP9XPW8_9FUNG</name>
<sequence>METTMCIQWKFNYLGCAYYSSHSLELLLMENIKESDQFEYITMLIAQILPKLIILPDTSEDVLFEYFEKEHGASIEIKKIRAKDFSFDKGRYMLLNWFIHKLQLQQTMYEMNDDNQNLANRNMFMVDPEEGSRTHAYLQLEGLIHIDTSHLSIGCAGVLLKYLQKIEQEEGMDGSQNELSIQPILLRNFSCEKCMHINSDTIKSLCIFNYETHPNMHQKHGKESLSLFGLLNRTSSVLGKRLFTEWVSKPTTDKDVLDYRHESIRFFLQIDMRDIVLDLSSHLKHIKNIHQLLTKLKESKATSSDWQNILKFAYYTIRILSLLDQAYRYGSDISFMKNTRRYIPIAEVMKFVGSNIDDIIDFETSKAEGRIIVKEKVDAELELLRDKYEALDTYLLQISQEISVGLPVGLGAILNVVYFPQLGYLITLPQCRANSGDNRSTSSGISSHVGHYYARYLSGFELQFTTTENMYYKNDRMKELDETIGDIHAMIADKEIEIIQGLSERVLQHTDHFSKASTLLSELDCLLSLSLAALRFNYVEPIMTMDDSLIITQGRHPLQELCVDVFIPNDTYLQGGKGFISRKTDKLSSFYQSEYLTQPENQSASGTKRPTTLTKESNVTLEPTTEAVPVEQNTESETKTQDINSVQIVTGANFSGKSVYLKQIALIVYMAHIGSYVPAEKAIIGITDKLFTRIQTSETVSKPQSAFAFDLQQICRALNNSTNHSLVIIDEFGKGTDSSDGAALFCSVIGYFLSKCETCPKIVASTHFHDVISRDILSAQDGITLSQTEILSSQLRTEQEENDPGEEGDEVVFLYRIVPGKGPSASYGIWCAGIAGLPSSTIERAIELSEYFQNDKPIEKISTDQENYKMLKLIKNDFLEADISQIDANDLISSIESLFKM</sequence>
<dbReference type="InterPro" id="IPR045076">
    <property type="entry name" value="MutS"/>
</dbReference>
<evidence type="ECO:0000259" key="5">
    <source>
        <dbReference type="PROSITE" id="PS00486"/>
    </source>
</evidence>
<dbReference type="Gene3D" id="1.10.1420.10">
    <property type="match status" value="1"/>
</dbReference>
<protein>
    <recommendedName>
        <fullName evidence="5">DNA mismatch repair proteins mutS family domain-containing protein</fullName>
    </recommendedName>
</protein>
<evidence type="ECO:0000256" key="1">
    <source>
        <dbReference type="ARBA" id="ARBA00006271"/>
    </source>
</evidence>
<dbReference type="SUPFAM" id="SSF52540">
    <property type="entry name" value="P-loop containing nucleoside triphosphate hydrolases"/>
    <property type="match status" value="1"/>
</dbReference>
<keyword evidence="3" id="KW-0067">ATP-binding</keyword>
<keyword evidence="4" id="KW-0238">DNA-binding</keyword>
<feature type="domain" description="DNA mismatch repair proteins mutS family" evidence="5">
    <location>
        <begin position="725"/>
        <end position="741"/>
    </location>
</feature>
<dbReference type="InterPro" id="IPR027417">
    <property type="entry name" value="P-loop_NTPase"/>
</dbReference>
<evidence type="ECO:0000313" key="7">
    <source>
        <dbReference type="Proteomes" id="UP001476247"/>
    </source>
</evidence>
<dbReference type="PROSITE" id="PS00486">
    <property type="entry name" value="DNA_MISMATCH_REPAIR_2"/>
    <property type="match status" value="1"/>
</dbReference>
<evidence type="ECO:0000256" key="3">
    <source>
        <dbReference type="ARBA" id="ARBA00022840"/>
    </source>
</evidence>
<dbReference type="SUPFAM" id="SSF48334">
    <property type="entry name" value="DNA repair protein MutS, domain III"/>
    <property type="match status" value="1"/>
</dbReference>
<reference evidence="6 7" key="1">
    <citation type="submission" date="2024-04" db="EMBL/GenBank/DDBJ databases">
        <title>genome sequences of Mucor flavus KT1a and Helicostylum pulchrum KT1b strains isolation_sourced from the surface of a dry-aged beef.</title>
        <authorList>
            <person name="Toyotome T."/>
            <person name="Hosono M."/>
            <person name="Torimaru M."/>
            <person name="Fukuda K."/>
            <person name="Mikami N."/>
        </authorList>
    </citation>
    <scope>NUCLEOTIDE SEQUENCE [LARGE SCALE GENOMIC DNA]</scope>
    <source>
        <strain evidence="6 7">KT1b</strain>
    </source>
</reference>
<dbReference type="PANTHER" id="PTHR11361:SF20">
    <property type="entry name" value="MUTS PROTEIN HOMOLOG 5"/>
    <property type="match status" value="1"/>
</dbReference>
<dbReference type="EMBL" id="BAABUJ010000006">
    <property type="protein sequence ID" value="GAA5796781.1"/>
    <property type="molecule type" value="Genomic_DNA"/>
</dbReference>
<proteinExistence type="inferred from homology"/>
<dbReference type="InterPro" id="IPR000432">
    <property type="entry name" value="DNA_mismatch_repair_MutS_C"/>
</dbReference>
<dbReference type="Pfam" id="PF00488">
    <property type="entry name" value="MutS_V"/>
    <property type="match status" value="1"/>
</dbReference>
<dbReference type="Proteomes" id="UP001476247">
    <property type="component" value="Unassembled WGS sequence"/>
</dbReference>
<dbReference type="PIRSF" id="PIRSF005813">
    <property type="entry name" value="MSH2"/>
    <property type="match status" value="1"/>
</dbReference>
<dbReference type="InterPro" id="IPR036187">
    <property type="entry name" value="DNA_mismatch_repair_MutS_sf"/>
</dbReference>